<dbReference type="RefSeq" id="XP_041432260.1">
    <property type="nucleotide sequence ID" value="XM_041576326.1"/>
</dbReference>
<evidence type="ECO:0000313" key="2">
    <source>
        <dbReference type="RefSeq" id="XP_041432260.1"/>
    </source>
</evidence>
<dbReference type="OrthoDB" id="8897154at2759"/>
<dbReference type="InterPro" id="IPR027417">
    <property type="entry name" value="P-loop_NTPase"/>
</dbReference>
<sequence length="314" mass="36650">MAGYQRTADHVRDYIQRFSLDNCALGSQGYNRVLLQLFGFMGHGKSSLINSCKYVLDDGEYLIHANALASHTSVTFNRTAYPLTDTITIVDNRGCSTFNAYETGEIYAQLGNFIPVNQRVEWTNNYKEMIDRLEDSEMDPNFTDFTIPVFVYSVKKGLAEGEKKEVKEFIDNCRKMTGVYPVVVLTHKTCGDFIRAEKEFQLMGVEKVIKIENYTREDHGRTQGRHKEILNFLYNVLEDVNFQMKYKRNARKERIERKKFLHNFLHHRQMKQKEEQMRGSRLRNIPKPIYPLGLYKSLLAQQMSTLFQEDSDSD</sequence>
<accession>A0A1L8EZC9</accession>
<proteinExistence type="predicted"/>
<dbReference type="PaxDb" id="8355-A0A1L8EZC9"/>
<dbReference type="GeneID" id="121398002"/>
<dbReference type="AlphaFoldDB" id="A0A1L8EZC9"/>
<gene>
    <name evidence="2" type="primary">LOC121398002</name>
</gene>
<dbReference type="Proteomes" id="UP000186698">
    <property type="component" value="Chromosome 9_10L"/>
</dbReference>
<keyword evidence="1" id="KW-1185">Reference proteome</keyword>
<evidence type="ECO:0000313" key="1">
    <source>
        <dbReference type="Proteomes" id="UP000186698"/>
    </source>
</evidence>
<dbReference type="SUPFAM" id="SSF52540">
    <property type="entry name" value="P-loop containing nucleoside triphosphate hydrolases"/>
    <property type="match status" value="1"/>
</dbReference>
<name>A0A1L8EZC9_XENLA</name>
<dbReference type="OMA" id="CVWANEE"/>
<dbReference type="KEGG" id="xla:121398002"/>
<protein>
    <submittedName>
        <fullName evidence="2">Uncharacterized protein LOC121398002</fullName>
    </submittedName>
</protein>
<organism evidence="1 2">
    <name type="scientific">Xenopus laevis</name>
    <name type="common">African clawed frog</name>
    <dbReference type="NCBI Taxonomy" id="8355"/>
    <lineage>
        <taxon>Eukaryota</taxon>
        <taxon>Metazoa</taxon>
        <taxon>Chordata</taxon>
        <taxon>Craniata</taxon>
        <taxon>Vertebrata</taxon>
        <taxon>Euteleostomi</taxon>
        <taxon>Amphibia</taxon>
        <taxon>Batrachia</taxon>
        <taxon>Anura</taxon>
        <taxon>Pipoidea</taxon>
        <taxon>Pipidae</taxon>
        <taxon>Xenopodinae</taxon>
        <taxon>Xenopus</taxon>
        <taxon>Xenopus</taxon>
    </lineage>
</organism>
<reference evidence="2" key="1">
    <citation type="submission" date="2025-08" db="UniProtKB">
        <authorList>
            <consortium name="RefSeq"/>
        </authorList>
    </citation>
    <scope>IDENTIFICATION</scope>
    <source>
        <strain evidence="2">J_2021</strain>
        <tissue evidence="2">Erythrocytes</tissue>
    </source>
</reference>